<organism evidence="2 3">
    <name type="scientific">Portunus trituberculatus</name>
    <name type="common">Swimming crab</name>
    <name type="synonym">Neptunus trituberculatus</name>
    <dbReference type="NCBI Taxonomy" id="210409"/>
    <lineage>
        <taxon>Eukaryota</taxon>
        <taxon>Metazoa</taxon>
        <taxon>Ecdysozoa</taxon>
        <taxon>Arthropoda</taxon>
        <taxon>Crustacea</taxon>
        <taxon>Multicrustacea</taxon>
        <taxon>Malacostraca</taxon>
        <taxon>Eumalacostraca</taxon>
        <taxon>Eucarida</taxon>
        <taxon>Decapoda</taxon>
        <taxon>Pleocyemata</taxon>
        <taxon>Brachyura</taxon>
        <taxon>Eubrachyura</taxon>
        <taxon>Portunoidea</taxon>
        <taxon>Portunidae</taxon>
        <taxon>Portuninae</taxon>
        <taxon>Portunus</taxon>
    </lineage>
</organism>
<sequence>MSQGKTNGTAQEKAAPHPSTHHFLQLLLVGKMVGKSTMQSGKTDKEFSQERMKGNSVIHPTLNSTEGKAGQEQRKG</sequence>
<dbReference type="Proteomes" id="UP000324222">
    <property type="component" value="Unassembled WGS sequence"/>
</dbReference>
<feature type="compositionally biased region" description="Basic and acidic residues" evidence="1">
    <location>
        <begin position="42"/>
        <end position="53"/>
    </location>
</feature>
<name>A0A5B7E9V3_PORTR</name>
<gene>
    <name evidence="2" type="ORF">E2C01_024135</name>
</gene>
<comment type="caution">
    <text evidence="2">The sequence shown here is derived from an EMBL/GenBank/DDBJ whole genome shotgun (WGS) entry which is preliminary data.</text>
</comment>
<feature type="region of interest" description="Disordered" evidence="1">
    <location>
        <begin position="1"/>
        <end position="22"/>
    </location>
</feature>
<proteinExistence type="predicted"/>
<evidence type="ECO:0000313" key="3">
    <source>
        <dbReference type="Proteomes" id="UP000324222"/>
    </source>
</evidence>
<evidence type="ECO:0000256" key="1">
    <source>
        <dbReference type="SAM" id="MobiDB-lite"/>
    </source>
</evidence>
<keyword evidence="3" id="KW-1185">Reference proteome</keyword>
<feature type="region of interest" description="Disordered" evidence="1">
    <location>
        <begin position="35"/>
        <end position="76"/>
    </location>
</feature>
<accession>A0A5B7E9V3</accession>
<evidence type="ECO:0000313" key="2">
    <source>
        <dbReference type="EMBL" id="MPC30862.1"/>
    </source>
</evidence>
<dbReference type="EMBL" id="VSRR010002330">
    <property type="protein sequence ID" value="MPC30862.1"/>
    <property type="molecule type" value="Genomic_DNA"/>
</dbReference>
<protein>
    <submittedName>
        <fullName evidence="2">Uncharacterized protein</fullName>
    </submittedName>
</protein>
<dbReference type="AlphaFoldDB" id="A0A5B7E9V3"/>
<reference evidence="2 3" key="1">
    <citation type="submission" date="2019-05" db="EMBL/GenBank/DDBJ databases">
        <title>Another draft genome of Portunus trituberculatus and its Hox gene families provides insights of decapod evolution.</title>
        <authorList>
            <person name="Jeong J.-H."/>
            <person name="Song I."/>
            <person name="Kim S."/>
            <person name="Choi T."/>
            <person name="Kim D."/>
            <person name="Ryu S."/>
            <person name="Kim W."/>
        </authorList>
    </citation>
    <scope>NUCLEOTIDE SEQUENCE [LARGE SCALE GENOMIC DNA]</scope>
    <source>
        <tissue evidence="2">Muscle</tissue>
    </source>
</reference>
<feature type="compositionally biased region" description="Polar residues" evidence="1">
    <location>
        <begin position="1"/>
        <end position="10"/>
    </location>
</feature>